<feature type="compositionally biased region" description="Gly residues" evidence="6">
    <location>
        <begin position="218"/>
        <end position="252"/>
    </location>
</feature>
<dbReference type="GO" id="GO:0005634">
    <property type="term" value="C:nucleus"/>
    <property type="evidence" value="ECO:0007669"/>
    <property type="project" value="TreeGrafter"/>
</dbReference>
<dbReference type="SMART" id="SM00184">
    <property type="entry name" value="RING"/>
    <property type="match status" value="1"/>
</dbReference>
<evidence type="ECO:0000256" key="3">
    <source>
        <dbReference type="ARBA" id="ARBA00022833"/>
    </source>
</evidence>
<evidence type="ECO:0000259" key="7">
    <source>
        <dbReference type="PROSITE" id="PS50089"/>
    </source>
</evidence>
<dbReference type="GO" id="GO:0008270">
    <property type="term" value="F:zinc ion binding"/>
    <property type="evidence" value="ECO:0007669"/>
    <property type="project" value="UniProtKB-KW"/>
</dbReference>
<dbReference type="EMBL" id="WIUZ02000005">
    <property type="protein sequence ID" value="KAF9786641.1"/>
    <property type="molecule type" value="Genomic_DNA"/>
</dbReference>
<organism evidence="8 9">
    <name type="scientific">Thelephora terrestris</name>
    <dbReference type="NCBI Taxonomy" id="56493"/>
    <lineage>
        <taxon>Eukaryota</taxon>
        <taxon>Fungi</taxon>
        <taxon>Dikarya</taxon>
        <taxon>Basidiomycota</taxon>
        <taxon>Agaricomycotina</taxon>
        <taxon>Agaricomycetes</taxon>
        <taxon>Thelephorales</taxon>
        <taxon>Thelephoraceae</taxon>
        <taxon>Thelephora</taxon>
    </lineage>
</organism>
<keyword evidence="2 4" id="KW-0863">Zinc-finger</keyword>
<dbReference type="InterPro" id="IPR018957">
    <property type="entry name" value="Znf_C3HC4_RING-type"/>
</dbReference>
<dbReference type="Pfam" id="PF00097">
    <property type="entry name" value="zf-C3HC4"/>
    <property type="match status" value="1"/>
</dbReference>
<dbReference type="PROSITE" id="PS50089">
    <property type="entry name" value="ZF_RING_2"/>
    <property type="match status" value="1"/>
</dbReference>
<keyword evidence="3" id="KW-0862">Zinc</keyword>
<proteinExistence type="predicted"/>
<dbReference type="PANTHER" id="PTHR15898:SF13">
    <property type="entry name" value="BIFUNCTIONAL APOPTOSIS REGULATOR"/>
    <property type="match status" value="1"/>
</dbReference>
<evidence type="ECO:0000256" key="4">
    <source>
        <dbReference type="PROSITE-ProRule" id="PRU00175"/>
    </source>
</evidence>
<sequence length="274" mass="29987">MQKQPAAAHESDTQTRRTQDLRDRPSHPAFDRLEEMEVKELQEDHDTLKKGFNRLLEMHIESAGKITTLEKDFDQCRELKVQLEARVEHLEAQIIAANKANSMLRKVFNEVSEKLKCMICLGLFTIPYSLDCRHVYCGPCLVEWFTSQRATTCPACRVDSVNLPQRDYALSDILPLVYEAQGATVPTTISENFDPKIFVTIYADKAALLVGRQGGGLGRLGGGPGRPGGGPGRPGGGPGRLGGGPGRLGGGQVTRLGHSVPPPDVIDVDMEEEI</sequence>
<gene>
    <name evidence="8" type="ORF">BJ322DRAFT_1019274</name>
</gene>
<feature type="domain" description="RING-type" evidence="7">
    <location>
        <begin position="117"/>
        <end position="157"/>
    </location>
</feature>
<evidence type="ECO:0000256" key="1">
    <source>
        <dbReference type="ARBA" id="ARBA00022723"/>
    </source>
</evidence>
<feature type="compositionally biased region" description="Basic and acidic residues" evidence="6">
    <location>
        <begin position="9"/>
        <end position="30"/>
    </location>
</feature>
<name>A0A9P6HG77_9AGAM</name>
<protein>
    <recommendedName>
        <fullName evidence="7">RING-type domain-containing protein</fullName>
    </recommendedName>
</protein>
<feature type="region of interest" description="Disordered" evidence="6">
    <location>
        <begin position="218"/>
        <end position="274"/>
    </location>
</feature>
<dbReference type="GO" id="GO:0061630">
    <property type="term" value="F:ubiquitin protein ligase activity"/>
    <property type="evidence" value="ECO:0007669"/>
    <property type="project" value="TreeGrafter"/>
</dbReference>
<feature type="coiled-coil region" evidence="5">
    <location>
        <begin position="66"/>
        <end position="100"/>
    </location>
</feature>
<dbReference type="GO" id="GO:0043161">
    <property type="term" value="P:proteasome-mediated ubiquitin-dependent protein catabolic process"/>
    <property type="evidence" value="ECO:0007669"/>
    <property type="project" value="TreeGrafter"/>
</dbReference>
<dbReference type="Gene3D" id="3.30.40.10">
    <property type="entry name" value="Zinc/RING finger domain, C3HC4 (zinc finger)"/>
    <property type="match status" value="1"/>
</dbReference>
<accession>A0A9P6HG77</accession>
<evidence type="ECO:0000256" key="6">
    <source>
        <dbReference type="SAM" id="MobiDB-lite"/>
    </source>
</evidence>
<reference evidence="8" key="2">
    <citation type="submission" date="2020-11" db="EMBL/GenBank/DDBJ databases">
        <authorList>
            <consortium name="DOE Joint Genome Institute"/>
            <person name="Kuo A."/>
            <person name="Miyauchi S."/>
            <person name="Kiss E."/>
            <person name="Drula E."/>
            <person name="Kohler A."/>
            <person name="Sanchez-Garcia M."/>
            <person name="Andreopoulos B."/>
            <person name="Barry K.W."/>
            <person name="Bonito G."/>
            <person name="Buee M."/>
            <person name="Carver A."/>
            <person name="Chen C."/>
            <person name="Cichocki N."/>
            <person name="Clum A."/>
            <person name="Culley D."/>
            <person name="Crous P.W."/>
            <person name="Fauchery L."/>
            <person name="Girlanda M."/>
            <person name="Hayes R."/>
            <person name="Keri Z."/>
            <person name="Labutti K."/>
            <person name="Lipzen A."/>
            <person name="Lombard V."/>
            <person name="Magnuson J."/>
            <person name="Maillard F."/>
            <person name="Morin E."/>
            <person name="Murat C."/>
            <person name="Nolan M."/>
            <person name="Ohm R."/>
            <person name="Pangilinan J."/>
            <person name="Pereira M."/>
            <person name="Perotto S."/>
            <person name="Peter M."/>
            <person name="Riley R."/>
            <person name="Sitrit Y."/>
            <person name="Stielow B."/>
            <person name="Szollosi G."/>
            <person name="Zifcakova L."/>
            <person name="Stursova M."/>
            <person name="Spatafora J.W."/>
            <person name="Tedersoo L."/>
            <person name="Vaario L.-M."/>
            <person name="Yamada A."/>
            <person name="Yan M."/>
            <person name="Wang P."/>
            <person name="Xu J."/>
            <person name="Bruns T."/>
            <person name="Baldrian P."/>
            <person name="Vilgalys R."/>
            <person name="Henrissat B."/>
            <person name="Grigoriev I.V."/>
            <person name="Hibbett D."/>
            <person name="Nagy L.G."/>
            <person name="Martin F.M."/>
        </authorList>
    </citation>
    <scope>NUCLEOTIDE SEQUENCE</scope>
    <source>
        <strain evidence="8">UH-Tt-Lm1</strain>
    </source>
</reference>
<feature type="region of interest" description="Disordered" evidence="6">
    <location>
        <begin position="1"/>
        <end position="30"/>
    </location>
</feature>
<evidence type="ECO:0000313" key="9">
    <source>
        <dbReference type="Proteomes" id="UP000736335"/>
    </source>
</evidence>
<dbReference type="PANTHER" id="PTHR15898">
    <property type="entry name" value="BIFUNCTIONAL APOPTOSIS REGULATOR"/>
    <property type="match status" value="1"/>
</dbReference>
<dbReference type="InterPro" id="IPR013083">
    <property type="entry name" value="Znf_RING/FYVE/PHD"/>
</dbReference>
<keyword evidence="9" id="KW-1185">Reference proteome</keyword>
<dbReference type="InterPro" id="IPR001841">
    <property type="entry name" value="Znf_RING"/>
</dbReference>
<dbReference type="AlphaFoldDB" id="A0A9P6HG77"/>
<dbReference type="InterPro" id="IPR017907">
    <property type="entry name" value="Znf_RING_CS"/>
</dbReference>
<evidence type="ECO:0000256" key="2">
    <source>
        <dbReference type="ARBA" id="ARBA00022771"/>
    </source>
</evidence>
<keyword evidence="1" id="KW-0479">Metal-binding</keyword>
<evidence type="ECO:0000313" key="8">
    <source>
        <dbReference type="EMBL" id="KAF9786641.1"/>
    </source>
</evidence>
<reference evidence="8" key="1">
    <citation type="journal article" date="2020" name="Nat. Commun.">
        <title>Large-scale genome sequencing of mycorrhizal fungi provides insights into the early evolution of symbiotic traits.</title>
        <authorList>
            <person name="Miyauchi S."/>
            <person name="Kiss E."/>
            <person name="Kuo A."/>
            <person name="Drula E."/>
            <person name="Kohler A."/>
            <person name="Sanchez-Garcia M."/>
            <person name="Morin E."/>
            <person name="Andreopoulos B."/>
            <person name="Barry K.W."/>
            <person name="Bonito G."/>
            <person name="Buee M."/>
            <person name="Carver A."/>
            <person name="Chen C."/>
            <person name="Cichocki N."/>
            <person name="Clum A."/>
            <person name="Culley D."/>
            <person name="Crous P.W."/>
            <person name="Fauchery L."/>
            <person name="Girlanda M."/>
            <person name="Hayes R.D."/>
            <person name="Keri Z."/>
            <person name="LaButti K."/>
            <person name="Lipzen A."/>
            <person name="Lombard V."/>
            <person name="Magnuson J."/>
            <person name="Maillard F."/>
            <person name="Murat C."/>
            <person name="Nolan M."/>
            <person name="Ohm R.A."/>
            <person name="Pangilinan J."/>
            <person name="Pereira M.F."/>
            <person name="Perotto S."/>
            <person name="Peter M."/>
            <person name="Pfister S."/>
            <person name="Riley R."/>
            <person name="Sitrit Y."/>
            <person name="Stielow J.B."/>
            <person name="Szollosi G."/>
            <person name="Zifcakova L."/>
            <person name="Stursova M."/>
            <person name="Spatafora J.W."/>
            <person name="Tedersoo L."/>
            <person name="Vaario L.M."/>
            <person name="Yamada A."/>
            <person name="Yan M."/>
            <person name="Wang P."/>
            <person name="Xu J."/>
            <person name="Bruns T."/>
            <person name="Baldrian P."/>
            <person name="Vilgalys R."/>
            <person name="Dunand C."/>
            <person name="Henrissat B."/>
            <person name="Grigoriev I.V."/>
            <person name="Hibbett D."/>
            <person name="Nagy L.G."/>
            <person name="Martin F.M."/>
        </authorList>
    </citation>
    <scope>NUCLEOTIDE SEQUENCE</scope>
    <source>
        <strain evidence="8">UH-Tt-Lm1</strain>
    </source>
</reference>
<dbReference type="SUPFAM" id="SSF57850">
    <property type="entry name" value="RING/U-box"/>
    <property type="match status" value="1"/>
</dbReference>
<keyword evidence="5" id="KW-0175">Coiled coil</keyword>
<evidence type="ECO:0000256" key="5">
    <source>
        <dbReference type="SAM" id="Coils"/>
    </source>
</evidence>
<dbReference type="Proteomes" id="UP000736335">
    <property type="component" value="Unassembled WGS sequence"/>
</dbReference>
<comment type="caution">
    <text evidence="8">The sequence shown here is derived from an EMBL/GenBank/DDBJ whole genome shotgun (WGS) entry which is preliminary data.</text>
</comment>
<dbReference type="OrthoDB" id="3318184at2759"/>
<dbReference type="PROSITE" id="PS00518">
    <property type="entry name" value="ZF_RING_1"/>
    <property type="match status" value="1"/>
</dbReference>